<reference evidence="2" key="1">
    <citation type="submission" date="2015-11" db="EMBL/GenBank/DDBJ databases">
        <authorList>
            <person name="Holder M.E."/>
            <person name="Ajami N.J."/>
            <person name="Petrosino J.F."/>
        </authorList>
    </citation>
    <scope>NUCLEOTIDE SEQUENCE [LARGE SCALE GENOMIC DNA]</scope>
    <source>
        <strain evidence="2">F0113</strain>
    </source>
</reference>
<accession>A0A0S2KJ38</accession>
<protein>
    <submittedName>
        <fullName evidence="1">Uncharacterized protein</fullName>
    </submittedName>
</protein>
<dbReference type="STRING" id="76123.AS203_03785"/>
<dbReference type="EMBL" id="CP013195">
    <property type="protein sequence ID" value="ALO48312.1"/>
    <property type="molecule type" value="Genomic_DNA"/>
</dbReference>
<dbReference type="eggNOG" id="ENOG5030ZBZ">
    <property type="taxonomic scope" value="Bacteria"/>
</dbReference>
<dbReference type="Proteomes" id="UP000056252">
    <property type="component" value="Chromosome"/>
</dbReference>
<proteinExistence type="predicted"/>
<gene>
    <name evidence="1" type="ORF">AS203_03785</name>
</gene>
<evidence type="ECO:0000313" key="1">
    <source>
        <dbReference type="EMBL" id="ALO48312.1"/>
    </source>
</evidence>
<keyword evidence="2" id="KW-1185">Reference proteome</keyword>
<sequence>MFVVKYQGKFGFIKPWTAVRDGLTYSQQFLTPSVIEGIEKKLFPEMLTYPGVIGKILRHKLSYSAIDIQQERTQARGWDKKPKEKRWVRNQSILNRGVMLNPILHLAFADRDSAEIAARQHLCLCRNEDLMLPNAEISEMEEEEFATIDGFELRFGQSENSFLVGYNRFDDNRPMYGRLEVSGNPVFGL</sequence>
<evidence type="ECO:0000313" key="2">
    <source>
        <dbReference type="Proteomes" id="UP000056252"/>
    </source>
</evidence>
<dbReference type="AlphaFoldDB" id="A0A0S2KJ38"/>
<dbReference type="RefSeq" id="WP_025065787.1">
    <property type="nucleotide sequence ID" value="NZ_CP013195.1"/>
</dbReference>
<dbReference type="KEGG" id="peo:AS203_03785"/>
<dbReference type="OrthoDB" id="5417901at2"/>
<name>A0A0S2KJ38_9BACT</name>
<organism evidence="1 2">
    <name type="scientific">Hoylesella enoeca</name>
    <dbReference type="NCBI Taxonomy" id="76123"/>
    <lineage>
        <taxon>Bacteria</taxon>
        <taxon>Pseudomonadati</taxon>
        <taxon>Bacteroidota</taxon>
        <taxon>Bacteroidia</taxon>
        <taxon>Bacteroidales</taxon>
        <taxon>Prevotellaceae</taxon>
        <taxon>Hoylesella</taxon>
    </lineage>
</organism>